<dbReference type="Gene3D" id="2.10.90.10">
    <property type="entry name" value="Cystine-knot cytokines"/>
    <property type="match status" value="1"/>
</dbReference>
<dbReference type="InterPro" id="IPR029034">
    <property type="entry name" value="Cystine-knot_cytokine"/>
</dbReference>
<feature type="signal peptide" evidence="5">
    <location>
        <begin position="1"/>
        <end position="30"/>
    </location>
</feature>
<feature type="chain" id="PRO_5015469366" description="Sushi domain-containing protein" evidence="5">
    <location>
        <begin position="31"/>
        <end position="179"/>
    </location>
</feature>
<keyword evidence="3" id="KW-0964">Secreted</keyword>
<reference evidence="6 7" key="1">
    <citation type="submission" date="2018-04" db="EMBL/GenBank/DDBJ databases">
        <title>The genome of golden apple snail Pomacea canaliculata provides insight into stress tolerance and invasive adaptation.</title>
        <authorList>
            <person name="Liu C."/>
            <person name="Liu B."/>
            <person name="Ren Y."/>
            <person name="Zhang Y."/>
            <person name="Wang H."/>
            <person name="Li S."/>
            <person name="Jiang F."/>
            <person name="Yin L."/>
            <person name="Zhang G."/>
            <person name="Qian W."/>
            <person name="Fan W."/>
        </authorList>
    </citation>
    <scope>NUCLEOTIDE SEQUENCE [LARGE SCALE GENOMIC DNA]</scope>
    <source>
        <strain evidence="6">SZHN2017</strain>
        <tissue evidence="6">Muscle</tissue>
    </source>
</reference>
<proteinExistence type="inferred from homology"/>
<name>A0A2T7PDA1_POMCA</name>
<evidence type="ECO:0000256" key="5">
    <source>
        <dbReference type="SAM" id="SignalP"/>
    </source>
</evidence>
<keyword evidence="4 5" id="KW-0732">Signal</keyword>
<protein>
    <recommendedName>
        <fullName evidence="8">Sushi domain-containing protein</fullName>
    </recommendedName>
</protein>
<dbReference type="InterPro" id="IPR010345">
    <property type="entry name" value="IL-17_fam"/>
</dbReference>
<accession>A0A2T7PDA1</accession>
<evidence type="ECO:0000313" key="6">
    <source>
        <dbReference type="EMBL" id="PVD31394.1"/>
    </source>
</evidence>
<comment type="caution">
    <text evidence="6">The sequence shown here is derived from an EMBL/GenBank/DDBJ whole genome shotgun (WGS) entry which is preliminary data.</text>
</comment>
<dbReference type="Proteomes" id="UP000245119">
    <property type="component" value="Linkage Group LG4"/>
</dbReference>
<evidence type="ECO:0000256" key="4">
    <source>
        <dbReference type="ARBA" id="ARBA00022729"/>
    </source>
</evidence>
<evidence type="ECO:0000256" key="2">
    <source>
        <dbReference type="ARBA" id="ARBA00007236"/>
    </source>
</evidence>
<dbReference type="AlphaFoldDB" id="A0A2T7PDA1"/>
<dbReference type="EMBL" id="PZQS01000004">
    <property type="protein sequence ID" value="PVD31394.1"/>
    <property type="molecule type" value="Genomic_DNA"/>
</dbReference>
<dbReference type="GO" id="GO:0005125">
    <property type="term" value="F:cytokine activity"/>
    <property type="evidence" value="ECO:0007669"/>
    <property type="project" value="InterPro"/>
</dbReference>
<evidence type="ECO:0008006" key="8">
    <source>
        <dbReference type="Google" id="ProtNLM"/>
    </source>
</evidence>
<gene>
    <name evidence="6" type="ORF">C0Q70_06806</name>
</gene>
<dbReference type="Pfam" id="PF06083">
    <property type="entry name" value="IL17"/>
    <property type="match status" value="1"/>
</dbReference>
<evidence type="ECO:0000256" key="1">
    <source>
        <dbReference type="ARBA" id="ARBA00004613"/>
    </source>
</evidence>
<evidence type="ECO:0000256" key="3">
    <source>
        <dbReference type="ARBA" id="ARBA00022525"/>
    </source>
</evidence>
<keyword evidence="7" id="KW-1185">Reference proteome</keyword>
<dbReference type="GO" id="GO:0005576">
    <property type="term" value="C:extracellular region"/>
    <property type="evidence" value="ECO:0007669"/>
    <property type="project" value="UniProtKB-SubCell"/>
</dbReference>
<dbReference type="OrthoDB" id="10070312at2759"/>
<comment type="subcellular location">
    <subcellularLocation>
        <location evidence="1">Secreted</location>
    </subcellularLocation>
</comment>
<sequence>MACHGLFTTFKSVPTLWLLCTWVLSHLCTCNPVRCTFPPPPSTQSYASSQRGDASDAASLYHDIASISGEVAAPPSGRRPQVPDGGSVNTISTCPWHYEPQDDATRFPRRILRANLTYSEGSYGYCLKRGPSGWELSDLMCIPIIRHVHVLRCSVISGQPRYAREWLPVPIAYTCAFTA</sequence>
<evidence type="ECO:0000313" key="7">
    <source>
        <dbReference type="Proteomes" id="UP000245119"/>
    </source>
</evidence>
<dbReference type="SUPFAM" id="SSF57501">
    <property type="entry name" value="Cystine-knot cytokines"/>
    <property type="match status" value="1"/>
</dbReference>
<comment type="similarity">
    <text evidence="2">Belongs to the IL-17 family.</text>
</comment>
<organism evidence="6 7">
    <name type="scientific">Pomacea canaliculata</name>
    <name type="common">Golden apple snail</name>
    <dbReference type="NCBI Taxonomy" id="400727"/>
    <lineage>
        <taxon>Eukaryota</taxon>
        <taxon>Metazoa</taxon>
        <taxon>Spiralia</taxon>
        <taxon>Lophotrochozoa</taxon>
        <taxon>Mollusca</taxon>
        <taxon>Gastropoda</taxon>
        <taxon>Caenogastropoda</taxon>
        <taxon>Architaenioglossa</taxon>
        <taxon>Ampullarioidea</taxon>
        <taxon>Ampullariidae</taxon>
        <taxon>Pomacea</taxon>
    </lineage>
</organism>